<gene>
    <name evidence="2" type="ORF">N0F65_008445</name>
</gene>
<sequence>MRVPVQQITIGQLISRGAFGEVYCAKHNGKPVAVKKLSVVRDFFREAKHHIRLCHPHIVDFQAIAWTNLRDVCMVVEYMPMGNLRTLLDRYDRQKRDRGFTSDKVKIALHVVSALKFLHLAGVLHRDLKSKNVLLNDDLDAKLSDFGISRERSDIGMTTGVGSSLWMAPELLRGDVQYSEKVDMFAFGVVLSELDTHEWPYAFVKHERDSDVVRMRSVSFGARQRPVFASEFALLDQVVRGSVSVSFSEPTEPESGVGVMQKKLAELGLACVSVDPDRRPSAEEAYELIKEVFTFFTTAL</sequence>
<proteinExistence type="predicted"/>
<protein>
    <recommendedName>
        <fullName evidence="1">Protein kinase domain-containing protein</fullName>
    </recommendedName>
</protein>
<dbReference type="PANTHER" id="PTHR44329:SF214">
    <property type="entry name" value="PROTEIN KINASE DOMAIN-CONTAINING PROTEIN"/>
    <property type="match status" value="1"/>
</dbReference>
<dbReference type="SUPFAM" id="SSF56112">
    <property type="entry name" value="Protein kinase-like (PK-like)"/>
    <property type="match status" value="1"/>
</dbReference>
<dbReference type="AlphaFoldDB" id="A0AAV2YS99"/>
<dbReference type="Gene3D" id="1.10.510.10">
    <property type="entry name" value="Transferase(Phosphotransferase) domain 1"/>
    <property type="match status" value="1"/>
</dbReference>
<accession>A0AAV2YS99</accession>
<dbReference type="PROSITE" id="PS50011">
    <property type="entry name" value="PROTEIN_KINASE_DOM"/>
    <property type="match status" value="1"/>
</dbReference>
<dbReference type="InterPro" id="IPR008271">
    <property type="entry name" value="Ser/Thr_kinase_AS"/>
</dbReference>
<dbReference type="Proteomes" id="UP001146120">
    <property type="component" value="Unassembled WGS sequence"/>
</dbReference>
<dbReference type="InterPro" id="IPR051681">
    <property type="entry name" value="Ser/Thr_Kinases-Pseudokinases"/>
</dbReference>
<evidence type="ECO:0000259" key="1">
    <source>
        <dbReference type="PROSITE" id="PS50011"/>
    </source>
</evidence>
<dbReference type="InterPro" id="IPR011009">
    <property type="entry name" value="Kinase-like_dom_sf"/>
</dbReference>
<reference evidence="2" key="1">
    <citation type="submission" date="2022-11" db="EMBL/GenBank/DDBJ databases">
        <authorList>
            <person name="Morgan W.R."/>
            <person name="Tartar A."/>
        </authorList>
    </citation>
    <scope>NUCLEOTIDE SEQUENCE</scope>
    <source>
        <strain evidence="2">ARSEF 373</strain>
    </source>
</reference>
<reference evidence="2" key="2">
    <citation type="journal article" date="2023" name="Microbiol Resour">
        <title>Decontamination and Annotation of the Draft Genome Sequence of the Oomycete Lagenidium giganteum ARSEF 373.</title>
        <authorList>
            <person name="Morgan W.R."/>
            <person name="Tartar A."/>
        </authorList>
    </citation>
    <scope>NUCLEOTIDE SEQUENCE</scope>
    <source>
        <strain evidence="2">ARSEF 373</strain>
    </source>
</reference>
<feature type="domain" description="Protein kinase" evidence="1">
    <location>
        <begin position="8"/>
        <end position="296"/>
    </location>
</feature>
<dbReference type="EMBL" id="DAKRPA010000171">
    <property type="protein sequence ID" value="DAZ96321.1"/>
    <property type="molecule type" value="Genomic_DNA"/>
</dbReference>
<evidence type="ECO:0000313" key="3">
    <source>
        <dbReference type="Proteomes" id="UP001146120"/>
    </source>
</evidence>
<dbReference type="GO" id="GO:0005524">
    <property type="term" value="F:ATP binding"/>
    <property type="evidence" value="ECO:0007669"/>
    <property type="project" value="InterPro"/>
</dbReference>
<evidence type="ECO:0000313" key="2">
    <source>
        <dbReference type="EMBL" id="DAZ96321.1"/>
    </source>
</evidence>
<dbReference type="Pfam" id="PF00069">
    <property type="entry name" value="Pkinase"/>
    <property type="match status" value="1"/>
</dbReference>
<dbReference type="GO" id="GO:0004674">
    <property type="term" value="F:protein serine/threonine kinase activity"/>
    <property type="evidence" value="ECO:0007669"/>
    <property type="project" value="TreeGrafter"/>
</dbReference>
<keyword evidence="3" id="KW-1185">Reference proteome</keyword>
<dbReference type="PROSITE" id="PS00108">
    <property type="entry name" value="PROTEIN_KINASE_ST"/>
    <property type="match status" value="1"/>
</dbReference>
<comment type="caution">
    <text evidence="2">The sequence shown here is derived from an EMBL/GenBank/DDBJ whole genome shotgun (WGS) entry which is preliminary data.</text>
</comment>
<dbReference type="Gene3D" id="3.30.200.20">
    <property type="entry name" value="Phosphorylase Kinase, domain 1"/>
    <property type="match status" value="1"/>
</dbReference>
<organism evidence="2 3">
    <name type="scientific">Lagenidium giganteum</name>
    <dbReference type="NCBI Taxonomy" id="4803"/>
    <lineage>
        <taxon>Eukaryota</taxon>
        <taxon>Sar</taxon>
        <taxon>Stramenopiles</taxon>
        <taxon>Oomycota</taxon>
        <taxon>Peronosporomycetes</taxon>
        <taxon>Pythiales</taxon>
        <taxon>Pythiaceae</taxon>
    </lineage>
</organism>
<dbReference type="SMART" id="SM00220">
    <property type="entry name" value="S_TKc"/>
    <property type="match status" value="1"/>
</dbReference>
<name>A0AAV2YS99_9STRA</name>
<dbReference type="PANTHER" id="PTHR44329">
    <property type="entry name" value="SERINE/THREONINE-PROTEIN KINASE TNNI3K-RELATED"/>
    <property type="match status" value="1"/>
</dbReference>
<dbReference type="InterPro" id="IPR000719">
    <property type="entry name" value="Prot_kinase_dom"/>
</dbReference>